<name>A0ABS4MBG0_9LACO</name>
<dbReference type="EMBL" id="JAGGLU010000001">
    <property type="protein sequence ID" value="MBP2057008.1"/>
    <property type="molecule type" value="Genomic_DNA"/>
</dbReference>
<protein>
    <recommendedName>
        <fullName evidence="4">Phage protein</fullName>
    </recommendedName>
</protein>
<organism evidence="2 3">
    <name type="scientific">Lactobacillus colini</name>
    <dbReference type="NCBI Taxonomy" id="1819254"/>
    <lineage>
        <taxon>Bacteria</taxon>
        <taxon>Bacillati</taxon>
        <taxon>Bacillota</taxon>
        <taxon>Bacilli</taxon>
        <taxon>Lactobacillales</taxon>
        <taxon>Lactobacillaceae</taxon>
        <taxon>Lactobacillus</taxon>
    </lineage>
</organism>
<comment type="caution">
    <text evidence="2">The sequence shown here is derived from an EMBL/GenBank/DDBJ whole genome shotgun (WGS) entry which is preliminary data.</text>
</comment>
<evidence type="ECO:0000313" key="3">
    <source>
        <dbReference type="Proteomes" id="UP001519292"/>
    </source>
</evidence>
<gene>
    <name evidence="2" type="ORF">J2Z60_000170</name>
</gene>
<dbReference type="RefSeq" id="WP_209685423.1">
    <property type="nucleotide sequence ID" value="NZ_JAGGLU010000001.1"/>
</dbReference>
<dbReference type="Proteomes" id="UP001519292">
    <property type="component" value="Unassembled WGS sequence"/>
</dbReference>
<evidence type="ECO:0008006" key="4">
    <source>
        <dbReference type="Google" id="ProtNLM"/>
    </source>
</evidence>
<feature type="compositionally biased region" description="Basic and acidic residues" evidence="1">
    <location>
        <begin position="39"/>
        <end position="53"/>
    </location>
</feature>
<reference evidence="2 3" key="1">
    <citation type="submission" date="2021-03" db="EMBL/GenBank/DDBJ databases">
        <title>Genomic Encyclopedia of Type Strains, Phase IV (KMG-IV): sequencing the most valuable type-strain genomes for metagenomic binning, comparative biology and taxonomic classification.</title>
        <authorList>
            <person name="Goeker M."/>
        </authorList>
    </citation>
    <scope>NUCLEOTIDE SEQUENCE [LARGE SCALE GENOMIC DNA]</scope>
    <source>
        <strain evidence="2 3">DSM 101872</strain>
    </source>
</reference>
<keyword evidence="3" id="KW-1185">Reference proteome</keyword>
<accession>A0ABS4MBG0</accession>
<evidence type="ECO:0000256" key="1">
    <source>
        <dbReference type="SAM" id="MobiDB-lite"/>
    </source>
</evidence>
<evidence type="ECO:0000313" key="2">
    <source>
        <dbReference type="EMBL" id="MBP2057008.1"/>
    </source>
</evidence>
<proteinExistence type="predicted"/>
<feature type="region of interest" description="Disordered" evidence="1">
    <location>
        <begin position="25"/>
        <end position="53"/>
    </location>
</feature>
<sequence>MIKLITDFGTVAFVPEDKKAEYLERGYTEPEKPKKKIPKNKEEKVPKNNKEEK</sequence>